<dbReference type="PANTHER" id="PTHR45870">
    <property type="entry name" value="TUBULIN MONOGLYCYLASE TTLL3"/>
    <property type="match status" value="1"/>
</dbReference>
<keyword evidence="3" id="KW-0436">Ligase</keyword>
<dbReference type="GO" id="GO:0005524">
    <property type="term" value="F:ATP binding"/>
    <property type="evidence" value="ECO:0007669"/>
    <property type="project" value="UniProtKB-KW"/>
</dbReference>
<keyword evidence="5" id="KW-0067">ATP-binding</keyword>
<evidence type="ECO:0000256" key="7">
    <source>
        <dbReference type="SAM" id="MobiDB-lite"/>
    </source>
</evidence>
<dbReference type="InterPro" id="IPR004344">
    <property type="entry name" value="TTL/TTLL_fam"/>
</dbReference>
<comment type="catalytic activity">
    <reaction evidence="6">
        <text>L-glutamyl-[protein] + glycine + ATP = glycyl-L-glutamyl-[protein] + ADP + phosphate + H(+)</text>
        <dbReference type="Rhea" id="RHEA:67180"/>
        <dbReference type="Rhea" id="RHEA-COMP:10208"/>
        <dbReference type="Rhea" id="RHEA-COMP:17207"/>
        <dbReference type="ChEBI" id="CHEBI:15378"/>
        <dbReference type="ChEBI" id="CHEBI:29973"/>
        <dbReference type="ChEBI" id="CHEBI:30616"/>
        <dbReference type="ChEBI" id="CHEBI:43474"/>
        <dbReference type="ChEBI" id="CHEBI:57305"/>
        <dbReference type="ChEBI" id="CHEBI:167890"/>
        <dbReference type="ChEBI" id="CHEBI:456216"/>
    </reaction>
    <physiologicalReaction direction="left-to-right" evidence="6">
        <dbReference type="Rhea" id="RHEA:67181"/>
    </physiologicalReaction>
</comment>
<feature type="non-terminal residue" evidence="8">
    <location>
        <position position="455"/>
    </location>
</feature>
<evidence type="ECO:0000256" key="6">
    <source>
        <dbReference type="ARBA" id="ARBA00048944"/>
    </source>
</evidence>
<dbReference type="SUPFAM" id="SSF56059">
    <property type="entry name" value="Glutathione synthetase ATP-binding domain-like"/>
    <property type="match status" value="1"/>
</dbReference>
<dbReference type="GO" id="GO:0005930">
    <property type="term" value="C:axoneme"/>
    <property type="evidence" value="ECO:0007669"/>
    <property type="project" value="TreeGrafter"/>
</dbReference>
<dbReference type="Proteomes" id="UP000694892">
    <property type="component" value="Chromosome 4L"/>
</dbReference>
<proteinExistence type="predicted"/>
<organism evidence="8 9">
    <name type="scientific">Xenopus laevis</name>
    <name type="common">African clawed frog</name>
    <dbReference type="NCBI Taxonomy" id="8355"/>
    <lineage>
        <taxon>Eukaryota</taxon>
        <taxon>Metazoa</taxon>
        <taxon>Chordata</taxon>
        <taxon>Craniata</taxon>
        <taxon>Vertebrata</taxon>
        <taxon>Euteleostomi</taxon>
        <taxon>Amphibia</taxon>
        <taxon>Batrachia</taxon>
        <taxon>Anura</taxon>
        <taxon>Pipoidea</taxon>
        <taxon>Pipidae</taxon>
        <taxon>Xenopodinae</taxon>
        <taxon>Xenopus</taxon>
        <taxon>Xenopus</taxon>
    </lineage>
</organism>
<dbReference type="Gene3D" id="3.30.470.20">
    <property type="entry name" value="ATP-grasp fold, B domain"/>
    <property type="match status" value="1"/>
</dbReference>
<reference evidence="9" key="1">
    <citation type="journal article" date="2016" name="Nature">
        <title>Genome evolution in the allotetraploid frog Xenopus laevis.</title>
        <authorList>
            <person name="Session A.M."/>
            <person name="Uno Y."/>
            <person name="Kwon T."/>
            <person name="Chapman J.A."/>
            <person name="Toyoda A."/>
            <person name="Takahashi S."/>
            <person name="Fukui A."/>
            <person name="Hikosaka A."/>
            <person name="Suzuki A."/>
            <person name="Kondo M."/>
            <person name="van Heeringen S.J."/>
            <person name="Quigley I."/>
            <person name="Heinz S."/>
            <person name="Ogino H."/>
            <person name="Ochi H."/>
            <person name="Hellsten U."/>
            <person name="Lyons J.B."/>
            <person name="Simakov O."/>
            <person name="Putnam N."/>
            <person name="Stites J."/>
            <person name="Kuroki Y."/>
            <person name="Tanaka T."/>
            <person name="Michiue T."/>
            <person name="Watanabe M."/>
            <person name="Bogdanovic O."/>
            <person name="Lister R."/>
            <person name="Georgiou G."/>
            <person name="Paranjpe S.S."/>
            <person name="van Kruijsbergen I."/>
            <person name="Shu S."/>
            <person name="Carlson J."/>
            <person name="Kinoshita T."/>
            <person name="Ohta Y."/>
            <person name="Mawaribuchi S."/>
            <person name="Jenkins J."/>
            <person name="Grimwood J."/>
            <person name="Schmutz J."/>
            <person name="Mitros T."/>
            <person name="Mozaffari S.V."/>
            <person name="Suzuki Y."/>
            <person name="Haramoto Y."/>
            <person name="Yamamoto T.S."/>
            <person name="Takagi C."/>
            <person name="Heald R."/>
            <person name="Miller K."/>
            <person name="Haudenschild C."/>
            <person name="Kitzman J."/>
            <person name="Nakayama T."/>
            <person name="Izutsu Y."/>
            <person name="Robert J."/>
            <person name="Fortriede J."/>
            <person name="Burns K."/>
            <person name="Lotay V."/>
            <person name="Karimi K."/>
            <person name="Yasuoka Y."/>
            <person name="Dichmann D.S."/>
            <person name="Flajnik M.F."/>
            <person name="Houston D.W."/>
            <person name="Shendure J."/>
            <person name="DuPasquier L."/>
            <person name="Vize P.D."/>
            <person name="Zorn A.M."/>
            <person name="Ito M."/>
            <person name="Marcotte E.M."/>
            <person name="Wallingford J.B."/>
            <person name="Ito Y."/>
            <person name="Asashima M."/>
            <person name="Ueno N."/>
            <person name="Matsuda Y."/>
            <person name="Veenstra G.J."/>
            <person name="Fujiyama A."/>
            <person name="Harland R.M."/>
            <person name="Taira M."/>
            <person name="Rokhsar D.S."/>
        </authorList>
    </citation>
    <scope>NUCLEOTIDE SEQUENCE [LARGE SCALE GENOMIC DNA]</scope>
    <source>
        <strain evidence="9">J</strain>
    </source>
</reference>
<evidence type="ECO:0000256" key="3">
    <source>
        <dbReference type="ARBA" id="ARBA00022598"/>
    </source>
</evidence>
<accession>A0A974D815</accession>
<gene>
    <name evidence="8" type="ORF">XELAEV_18024026mg</name>
</gene>
<dbReference type="GO" id="GO:0015630">
    <property type="term" value="C:microtubule cytoskeleton"/>
    <property type="evidence" value="ECO:0007669"/>
    <property type="project" value="TreeGrafter"/>
</dbReference>
<evidence type="ECO:0000313" key="8">
    <source>
        <dbReference type="EMBL" id="OCT85857.1"/>
    </source>
</evidence>
<dbReference type="AlphaFoldDB" id="A0A974D815"/>
<dbReference type="GO" id="GO:0060271">
    <property type="term" value="P:cilium assembly"/>
    <property type="evidence" value="ECO:0007669"/>
    <property type="project" value="TreeGrafter"/>
</dbReference>
<keyword evidence="2" id="KW-0963">Cytoplasm</keyword>
<evidence type="ECO:0000256" key="2">
    <source>
        <dbReference type="ARBA" id="ARBA00022490"/>
    </source>
</evidence>
<dbReference type="GO" id="GO:0003341">
    <property type="term" value="P:cilium movement"/>
    <property type="evidence" value="ECO:0007669"/>
    <property type="project" value="TreeGrafter"/>
</dbReference>
<name>A0A974D815_XENLA</name>
<feature type="region of interest" description="Disordered" evidence="7">
    <location>
        <begin position="432"/>
        <end position="455"/>
    </location>
</feature>
<evidence type="ECO:0000256" key="5">
    <source>
        <dbReference type="ARBA" id="ARBA00022840"/>
    </source>
</evidence>
<evidence type="ECO:0000256" key="1">
    <source>
        <dbReference type="ARBA" id="ARBA00004611"/>
    </source>
</evidence>
<dbReference type="InterPro" id="IPR051437">
    <property type="entry name" value="TTLL_monoglycylase"/>
</dbReference>
<feature type="compositionally biased region" description="Basic and acidic residues" evidence="7">
    <location>
        <begin position="438"/>
        <end position="455"/>
    </location>
</feature>
<dbReference type="GO" id="GO:0070736">
    <property type="term" value="F:protein-glycine ligase activity, initiating"/>
    <property type="evidence" value="ECO:0007669"/>
    <property type="project" value="TreeGrafter"/>
</dbReference>
<dbReference type="PANTHER" id="PTHR45870:SF9">
    <property type="entry name" value="TUBULIN MONOGLYCYLASE TTLL3-LIKE"/>
    <property type="match status" value="1"/>
</dbReference>
<evidence type="ECO:0000256" key="4">
    <source>
        <dbReference type="ARBA" id="ARBA00022741"/>
    </source>
</evidence>
<keyword evidence="4" id="KW-0547">Nucleotide-binding</keyword>
<comment type="subcellular location">
    <subcellularLocation>
        <location evidence="1">Cytoplasm</location>
        <location evidence="1">Cytoskeleton</location>
        <location evidence="1">Flagellum axoneme</location>
    </subcellularLocation>
</comment>
<dbReference type="Pfam" id="PF03133">
    <property type="entry name" value="TTL"/>
    <property type="match status" value="1"/>
</dbReference>
<dbReference type="EMBL" id="CM004472">
    <property type="protein sequence ID" value="OCT85857.1"/>
    <property type="molecule type" value="Genomic_DNA"/>
</dbReference>
<protein>
    <submittedName>
        <fullName evidence="8">Uncharacterized protein</fullName>
    </submittedName>
</protein>
<evidence type="ECO:0000313" key="9">
    <source>
        <dbReference type="Proteomes" id="UP000694892"/>
    </source>
</evidence>
<sequence length="455" mass="52156">MVLCLLAPASNQMCHLFCPCTAFIYKAFVKKSTHDPTKVLELARSTRDIAETAIKVTHRIRRFSVFPAVVLRNCLRRRGWVEKTNLRTAADANKLVDPDVIARFNEKLLLTVDPNFLWIPRADAMNYDLHQCWTGPLGYQKNTQDQMINSFKNAKCFTTKKHCKNSPKHHPDLPEENTWHDYQFKEYLQMTGASDAWDDIILPGMKEIIIHTMKSAQNKVEHRKNTFHLYGTDFIFGENFQPWLIEINASPALSSSTSFRSKLTTQAQEDILHVVLDCKEDSKCDEGIICKNNLEDIMSLLDKDAVIPNEDFCVVQKNITAFLSEESKQVGRALNIFCRSIHLCNNAVQKHYFMFGENFQPWLIKINARPALSNSTSVSKDSKCDVGDFELLYKQVYLYPSIFVYLLNNHYVVQSTRVELRLGPPCVTEVAAAKGSKPQREPMPRREPKLMKGAE</sequence>